<organism evidence="1">
    <name type="scientific">Heliothis virescens</name>
    <name type="common">Tobacco budworm moth</name>
    <dbReference type="NCBI Taxonomy" id="7102"/>
    <lineage>
        <taxon>Eukaryota</taxon>
        <taxon>Metazoa</taxon>
        <taxon>Ecdysozoa</taxon>
        <taxon>Arthropoda</taxon>
        <taxon>Hexapoda</taxon>
        <taxon>Insecta</taxon>
        <taxon>Pterygota</taxon>
        <taxon>Neoptera</taxon>
        <taxon>Endopterygota</taxon>
        <taxon>Lepidoptera</taxon>
        <taxon>Glossata</taxon>
        <taxon>Ditrysia</taxon>
        <taxon>Noctuoidea</taxon>
        <taxon>Noctuidae</taxon>
        <taxon>Heliothinae</taxon>
        <taxon>Heliothis</taxon>
    </lineage>
</organism>
<sequence>MSHSETHQVSCTQEMMWQTVLSHHYSTEPAELRKLKEQLANVNCKCRGCNYTNNSKPSCQRLKDTKDIEVQADRYAIDARSNITDNFFTNSICPSCCMTLNMLQKVKVLKDEVSETIASMFSTDKSTGRENWLQEKTTSIADPVISKPLSEDLNSTCDQGDNTSDITVRHVGSLTNHRKRHSERVTFLDSEYQRNVEVTKKTPSTSCVCLQDFIDSIRPPLGLMSRYG</sequence>
<gene>
    <name evidence="1" type="ORF">B5V51_4276</name>
</gene>
<comment type="caution">
    <text evidence="1">The sequence shown here is derived from an EMBL/GenBank/DDBJ whole genome shotgun (WGS) entry which is preliminary data.</text>
</comment>
<accession>A0A2A4JCX6</accession>
<dbReference type="EMBL" id="NWSH01002058">
    <property type="protein sequence ID" value="PCG69290.1"/>
    <property type="molecule type" value="Genomic_DNA"/>
</dbReference>
<proteinExistence type="predicted"/>
<evidence type="ECO:0000313" key="1">
    <source>
        <dbReference type="EMBL" id="PCG69290.1"/>
    </source>
</evidence>
<dbReference type="AlphaFoldDB" id="A0A2A4JCX6"/>
<reference evidence="1" key="1">
    <citation type="submission" date="2017-09" db="EMBL/GenBank/DDBJ databases">
        <title>Contemporary evolution of a Lepidopteran species, Heliothis virescens, in response to modern agricultural practices.</title>
        <authorList>
            <person name="Fritz M.L."/>
            <person name="Deyonke A.M."/>
            <person name="Papanicolaou A."/>
            <person name="Micinski S."/>
            <person name="Westbrook J."/>
            <person name="Gould F."/>
        </authorList>
    </citation>
    <scope>NUCLEOTIDE SEQUENCE [LARGE SCALE GENOMIC DNA]</scope>
    <source>
        <strain evidence="1">HvINT-</strain>
        <tissue evidence="1">Whole body</tissue>
    </source>
</reference>
<protein>
    <submittedName>
        <fullName evidence="1">Uncharacterized protein</fullName>
    </submittedName>
</protein>
<name>A0A2A4JCX6_HELVI</name>